<reference evidence="7" key="2">
    <citation type="submission" date="2025-08" db="UniProtKB">
        <authorList>
            <consortium name="Ensembl"/>
        </authorList>
    </citation>
    <scope>IDENTIFICATION</scope>
</reference>
<comment type="subcellular location">
    <subcellularLocation>
        <location evidence="1">Secreted</location>
    </subcellularLocation>
</comment>
<protein>
    <recommendedName>
        <fullName evidence="9">Protein LEG1 homolog</fullName>
    </recommendedName>
</protein>
<keyword evidence="5" id="KW-0325">Glycoprotein</keyword>
<dbReference type="InterPro" id="IPR008499">
    <property type="entry name" value="Leg1"/>
</dbReference>
<keyword evidence="3" id="KW-0964">Secreted</keyword>
<organism evidence="7 8">
    <name type="scientific">Gouania willdenowi</name>
    <name type="common">Blunt-snouted clingfish</name>
    <name type="synonym">Lepadogaster willdenowi</name>
    <dbReference type="NCBI Taxonomy" id="441366"/>
    <lineage>
        <taxon>Eukaryota</taxon>
        <taxon>Metazoa</taxon>
        <taxon>Chordata</taxon>
        <taxon>Craniata</taxon>
        <taxon>Vertebrata</taxon>
        <taxon>Euteleostomi</taxon>
        <taxon>Actinopterygii</taxon>
        <taxon>Neopterygii</taxon>
        <taxon>Teleostei</taxon>
        <taxon>Neoteleostei</taxon>
        <taxon>Acanthomorphata</taxon>
        <taxon>Ovalentaria</taxon>
        <taxon>Blenniimorphae</taxon>
        <taxon>Blenniiformes</taxon>
        <taxon>Gobiesocoidei</taxon>
        <taxon>Gobiesocidae</taxon>
        <taxon>Gobiesocinae</taxon>
        <taxon>Gouania</taxon>
    </lineage>
</organism>
<accession>A0A8C5HI06</accession>
<evidence type="ECO:0000256" key="5">
    <source>
        <dbReference type="ARBA" id="ARBA00023180"/>
    </source>
</evidence>
<dbReference type="Ensembl" id="ENSGWIT00000049353.1">
    <property type="protein sequence ID" value="ENSGWIP00000045569.1"/>
    <property type="gene ID" value="ENSGWIG00000022574.1"/>
</dbReference>
<gene>
    <name evidence="7" type="primary">c24h6orf58</name>
</gene>
<sequence>MLRPVVQCLLLACAVSLSSTAVVLEDGKPLQWSHAFSQVTELPEQNGVTTPNPSHFLHRMSFYKLLIAATDPYMGTMGTGAEDSPVWGLAIQLAWLLSSGRLADPTGQTNCGLGEPMCISLNSWWSCNYFVSALPFLSAAQQGFLIPGMQVQMQIPEGFGEYCSNYADCATKYPDAMNKWDAFFQGLRDAATSPLPDSEKKDLLLGLYWAAQMASIYASSACNAKQSLYSSEEISFANSWLNSAEYVSAAHFQSNLVLSSKFVVPLPGRVLKEGDVAPNIADLTAEENHSLNTFTWMKNINTLLGGTLVSMWQKAMCSPTTREKGRTLLEQLMLDPSFATPTFLSIITGMSTRTMT</sequence>
<dbReference type="PANTHER" id="PTHR18820:SF1">
    <property type="entry name" value="PROTEIN LEG1 HOMOLOG"/>
    <property type="match status" value="1"/>
</dbReference>
<dbReference type="Pfam" id="PF05612">
    <property type="entry name" value="Leg1"/>
    <property type="match status" value="1"/>
</dbReference>
<reference evidence="7" key="1">
    <citation type="submission" date="2020-06" db="EMBL/GenBank/DDBJ databases">
        <authorList>
            <consortium name="Wellcome Sanger Institute Data Sharing"/>
        </authorList>
    </citation>
    <scope>NUCLEOTIDE SEQUENCE [LARGE SCALE GENOMIC DNA]</scope>
</reference>
<evidence type="ECO:0000313" key="7">
    <source>
        <dbReference type="Ensembl" id="ENSGWIP00000045569.1"/>
    </source>
</evidence>
<feature type="signal peptide" evidence="6">
    <location>
        <begin position="1"/>
        <end position="20"/>
    </location>
</feature>
<evidence type="ECO:0000256" key="2">
    <source>
        <dbReference type="ARBA" id="ARBA00009122"/>
    </source>
</evidence>
<evidence type="ECO:0008006" key="9">
    <source>
        <dbReference type="Google" id="ProtNLM"/>
    </source>
</evidence>
<dbReference type="Proteomes" id="UP000694680">
    <property type="component" value="Chromosome 24"/>
</dbReference>
<dbReference type="GO" id="GO:0005615">
    <property type="term" value="C:extracellular space"/>
    <property type="evidence" value="ECO:0007669"/>
    <property type="project" value="TreeGrafter"/>
</dbReference>
<proteinExistence type="inferred from homology"/>
<keyword evidence="4 6" id="KW-0732">Signal</keyword>
<evidence type="ECO:0000313" key="8">
    <source>
        <dbReference type="Proteomes" id="UP000694680"/>
    </source>
</evidence>
<reference evidence="7" key="3">
    <citation type="submission" date="2025-09" db="UniProtKB">
        <authorList>
            <consortium name="Ensembl"/>
        </authorList>
    </citation>
    <scope>IDENTIFICATION</scope>
</reference>
<dbReference type="AlphaFoldDB" id="A0A8C5HI06"/>
<comment type="similarity">
    <text evidence="2">Belongs to the LEG1 family.</text>
</comment>
<keyword evidence="8" id="KW-1185">Reference proteome</keyword>
<dbReference type="PANTHER" id="PTHR18820">
    <property type="entry name" value="LEG1"/>
    <property type="match status" value="1"/>
</dbReference>
<name>A0A8C5HI06_GOUWI</name>
<evidence type="ECO:0000256" key="6">
    <source>
        <dbReference type="SAM" id="SignalP"/>
    </source>
</evidence>
<evidence type="ECO:0000256" key="3">
    <source>
        <dbReference type="ARBA" id="ARBA00022525"/>
    </source>
</evidence>
<evidence type="ECO:0000256" key="1">
    <source>
        <dbReference type="ARBA" id="ARBA00004613"/>
    </source>
</evidence>
<feature type="chain" id="PRO_5034584099" description="Protein LEG1 homolog" evidence="6">
    <location>
        <begin position="21"/>
        <end position="356"/>
    </location>
</feature>
<evidence type="ECO:0000256" key="4">
    <source>
        <dbReference type="ARBA" id="ARBA00022729"/>
    </source>
</evidence>